<comment type="caution">
    <text evidence="3">The sequence shown here is derived from an EMBL/GenBank/DDBJ whole genome shotgun (WGS) entry which is preliminary data.</text>
</comment>
<gene>
    <name evidence="3" type="ORF">Q4F19_14640</name>
</gene>
<dbReference type="Pfam" id="PF03572">
    <property type="entry name" value="Peptidase_S41"/>
    <property type="match status" value="1"/>
</dbReference>
<evidence type="ECO:0000313" key="3">
    <source>
        <dbReference type="EMBL" id="MDO6415625.1"/>
    </source>
</evidence>
<dbReference type="SMART" id="SM00245">
    <property type="entry name" value="TSPc"/>
    <property type="match status" value="1"/>
</dbReference>
<dbReference type="SUPFAM" id="SSF52096">
    <property type="entry name" value="ClpP/crotonase"/>
    <property type="match status" value="1"/>
</dbReference>
<reference evidence="3" key="1">
    <citation type="submission" date="2023-07" db="EMBL/GenBank/DDBJ databases">
        <authorList>
            <person name="Kim M."/>
        </authorList>
    </citation>
    <scope>NUCLEOTIDE SEQUENCE</scope>
    <source>
        <strain evidence="3">BIUV-7</strain>
    </source>
</reference>
<dbReference type="InterPro" id="IPR036034">
    <property type="entry name" value="PDZ_sf"/>
</dbReference>
<dbReference type="SUPFAM" id="SSF50156">
    <property type="entry name" value="PDZ domain-like"/>
    <property type="match status" value="1"/>
</dbReference>
<dbReference type="Gene3D" id="3.90.226.10">
    <property type="entry name" value="2-enoyl-CoA Hydratase, Chain A, domain 1"/>
    <property type="match status" value="1"/>
</dbReference>
<feature type="domain" description="Tail specific protease" evidence="2">
    <location>
        <begin position="174"/>
        <end position="362"/>
    </location>
</feature>
<proteinExistence type="predicted"/>
<keyword evidence="1" id="KW-0732">Signal</keyword>
<dbReference type="CDD" id="cd07562">
    <property type="entry name" value="Peptidase_S41_TRI"/>
    <property type="match status" value="1"/>
</dbReference>
<dbReference type="PANTHER" id="PTHR32060:SF30">
    <property type="entry name" value="CARBOXY-TERMINAL PROCESSING PROTEASE CTPA"/>
    <property type="match status" value="1"/>
</dbReference>
<dbReference type="PANTHER" id="PTHR32060">
    <property type="entry name" value="TAIL-SPECIFIC PROTEASE"/>
    <property type="match status" value="1"/>
</dbReference>
<keyword evidence="4" id="KW-1185">Reference proteome</keyword>
<dbReference type="Gene3D" id="3.30.750.44">
    <property type="match status" value="1"/>
</dbReference>
<protein>
    <submittedName>
        <fullName evidence="3">S41 family peptidase</fullName>
    </submittedName>
</protein>
<evidence type="ECO:0000313" key="4">
    <source>
        <dbReference type="Proteomes" id="UP001169764"/>
    </source>
</evidence>
<feature type="signal peptide" evidence="1">
    <location>
        <begin position="1"/>
        <end position="20"/>
    </location>
</feature>
<name>A0ABT8YBD0_9SPHN</name>
<evidence type="ECO:0000259" key="2">
    <source>
        <dbReference type="SMART" id="SM00245"/>
    </source>
</evidence>
<organism evidence="3 4">
    <name type="scientific">Sphingomonas natans</name>
    <dbReference type="NCBI Taxonomy" id="3063330"/>
    <lineage>
        <taxon>Bacteria</taxon>
        <taxon>Pseudomonadati</taxon>
        <taxon>Pseudomonadota</taxon>
        <taxon>Alphaproteobacteria</taxon>
        <taxon>Sphingomonadales</taxon>
        <taxon>Sphingomonadaceae</taxon>
        <taxon>Sphingomonas</taxon>
    </lineage>
</organism>
<dbReference type="InterPro" id="IPR005151">
    <property type="entry name" value="Tail-specific_protease"/>
</dbReference>
<sequence length="390" mass="41840">MRIGKSAFLASLLAFLPAAAPPAYGPDINGRIFDRAVGIVEHRYWNKPAVEKLEAIRDTYRARVVAAPDRRTVYGLIGEMLDTLGDSHVYVIDPQQIAIGRARTRGDEQAGFGMTMLPDDAHVWRVQSLRADGPAARAGVEIGWEVAQVDGQPIDVDFVPHAGDQARFDFIDEDGRHHAKAIEAMAEAPPQVRRVERLPGNVLLLGLDGFDRGDDRWLADHIGEQPVPSGVILDLRDNGGGDADVIARVAGSFFAENRLLVRRIAARESDQSTRGAGPRSWLGPLAVLVGPNSASGAEALAALIEESGRGLTVGERTAGALTGAAEYDLPDGGIVSVAEFDIRTGGGRRLEGTGFTPRVRIAPSLADRRAGRDPALEKARQLLGVQVARR</sequence>
<dbReference type="InterPro" id="IPR029045">
    <property type="entry name" value="ClpP/crotonase-like_dom_sf"/>
</dbReference>
<accession>A0ABT8YBD0</accession>
<dbReference type="Proteomes" id="UP001169764">
    <property type="component" value="Unassembled WGS sequence"/>
</dbReference>
<dbReference type="RefSeq" id="WP_303543822.1">
    <property type="nucleotide sequence ID" value="NZ_JAUOTP010000007.1"/>
</dbReference>
<feature type="chain" id="PRO_5047021149" evidence="1">
    <location>
        <begin position="21"/>
        <end position="390"/>
    </location>
</feature>
<dbReference type="EMBL" id="JAUOTP010000007">
    <property type="protein sequence ID" value="MDO6415625.1"/>
    <property type="molecule type" value="Genomic_DNA"/>
</dbReference>
<evidence type="ECO:0000256" key="1">
    <source>
        <dbReference type="SAM" id="SignalP"/>
    </source>
</evidence>